<dbReference type="GO" id="GO:0008270">
    <property type="term" value="F:zinc ion binding"/>
    <property type="evidence" value="ECO:0007669"/>
    <property type="project" value="UniProtKB-KW"/>
</dbReference>
<dbReference type="Pfam" id="PF04434">
    <property type="entry name" value="SWIM"/>
    <property type="match status" value="1"/>
</dbReference>
<evidence type="ECO:0000313" key="7">
    <source>
        <dbReference type="EMBL" id="RVW93269.1"/>
    </source>
</evidence>
<dbReference type="InterPro" id="IPR006564">
    <property type="entry name" value="Znf_PMZ"/>
</dbReference>
<keyword evidence="3" id="KW-0862">Zinc</keyword>
<keyword evidence="2 4" id="KW-0863">Zinc-finger</keyword>
<dbReference type="Pfam" id="PF10536">
    <property type="entry name" value="PMD"/>
    <property type="match status" value="1"/>
</dbReference>
<evidence type="ECO:0000256" key="2">
    <source>
        <dbReference type="ARBA" id="ARBA00022771"/>
    </source>
</evidence>
<feature type="region of interest" description="Disordered" evidence="5">
    <location>
        <begin position="846"/>
        <end position="892"/>
    </location>
</feature>
<keyword evidence="1" id="KW-0479">Metal-binding</keyword>
<dbReference type="PANTHER" id="PTHR31973">
    <property type="entry name" value="POLYPROTEIN, PUTATIVE-RELATED"/>
    <property type="match status" value="1"/>
</dbReference>
<dbReference type="SMART" id="SM00575">
    <property type="entry name" value="ZnF_PMZ"/>
    <property type="match status" value="1"/>
</dbReference>
<gene>
    <name evidence="7" type="primary">MAIL3_8</name>
    <name evidence="7" type="ORF">CK203_022266</name>
</gene>
<evidence type="ECO:0000313" key="8">
    <source>
        <dbReference type="Proteomes" id="UP000288805"/>
    </source>
</evidence>
<feature type="compositionally biased region" description="Polar residues" evidence="5">
    <location>
        <begin position="850"/>
        <end position="869"/>
    </location>
</feature>
<dbReference type="InterPro" id="IPR007527">
    <property type="entry name" value="Znf_SWIM"/>
</dbReference>
<dbReference type="EMBL" id="QGNW01000130">
    <property type="protein sequence ID" value="RVW93269.1"/>
    <property type="molecule type" value="Genomic_DNA"/>
</dbReference>
<dbReference type="PROSITE" id="PS50966">
    <property type="entry name" value="ZF_SWIM"/>
    <property type="match status" value="1"/>
</dbReference>
<organism evidence="7 8">
    <name type="scientific">Vitis vinifera</name>
    <name type="common">Grape</name>
    <dbReference type="NCBI Taxonomy" id="29760"/>
    <lineage>
        <taxon>Eukaryota</taxon>
        <taxon>Viridiplantae</taxon>
        <taxon>Streptophyta</taxon>
        <taxon>Embryophyta</taxon>
        <taxon>Tracheophyta</taxon>
        <taxon>Spermatophyta</taxon>
        <taxon>Magnoliopsida</taxon>
        <taxon>eudicotyledons</taxon>
        <taxon>Gunneridae</taxon>
        <taxon>Pentapetalae</taxon>
        <taxon>rosids</taxon>
        <taxon>Vitales</taxon>
        <taxon>Vitaceae</taxon>
        <taxon>Viteae</taxon>
        <taxon>Vitis</taxon>
    </lineage>
</organism>
<evidence type="ECO:0000259" key="6">
    <source>
        <dbReference type="PROSITE" id="PS50966"/>
    </source>
</evidence>
<proteinExistence type="predicted"/>
<reference evidence="7 8" key="1">
    <citation type="journal article" date="2018" name="PLoS Genet.">
        <title>Population sequencing reveals clonal diversity and ancestral inbreeding in the grapevine cultivar Chardonnay.</title>
        <authorList>
            <person name="Roach M.J."/>
            <person name="Johnson D.L."/>
            <person name="Bohlmann J."/>
            <person name="van Vuuren H.J."/>
            <person name="Jones S.J."/>
            <person name="Pretorius I.S."/>
            <person name="Schmidt S.A."/>
            <person name="Borneman A.R."/>
        </authorList>
    </citation>
    <scope>NUCLEOTIDE SEQUENCE [LARGE SCALE GENOMIC DNA]</scope>
    <source>
        <strain evidence="8">cv. Chardonnay</strain>
        <tissue evidence="7">Leaf</tissue>
    </source>
</reference>
<dbReference type="PANTHER" id="PTHR31973:SF195">
    <property type="entry name" value="MUDR FAMILY TRANSPOSASE"/>
    <property type="match status" value="1"/>
</dbReference>
<evidence type="ECO:0000256" key="4">
    <source>
        <dbReference type="PROSITE-ProRule" id="PRU00325"/>
    </source>
</evidence>
<dbReference type="AlphaFoldDB" id="A0A438I9D6"/>
<protein>
    <submittedName>
        <fullName evidence="7">Serine/threonine-protein phosphatase 7 long form-like</fullName>
    </submittedName>
</protein>
<evidence type="ECO:0000256" key="5">
    <source>
        <dbReference type="SAM" id="MobiDB-lite"/>
    </source>
</evidence>
<feature type="domain" description="SWIM-type" evidence="6">
    <location>
        <begin position="313"/>
        <end position="345"/>
    </location>
</feature>
<dbReference type="InterPro" id="IPR019557">
    <property type="entry name" value="AminoTfrase-like_pln_mobile"/>
</dbReference>
<accession>A0A438I9D6</accession>
<dbReference type="Proteomes" id="UP000288805">
    <property type="component" value="Unassembled WGS sequence"/>
</dbReference>
<name>A0A438I9D6_VITVI</name>
<comment type="caution">
    <text evidence="7">The sequence shown here is derived from an EMBL/GenBank/DDBJ whole genome shotgun (WGS) entry which is preliminary data.</text>
</comment>
<evidence type="ECO:0000256" key="3">
    <source>
        <dbReference type="ARBA" id="ARBA00022833"/>
    </source>
</evidence>
<sequence length="970" mass="110024">MTITVAAIQAVVAEQFGYQISYKKTMKAKRKAMTQLFGDWYKSYAELPRFFLALEQSNPGCIMYSKMVPGNNLNEEIFQCVFWAFTQSIKGFAHCRPVLSIDGTHLYGKYKGTLLIAMGCDVAVNETYSGWTQLDACHRFCMRHLASNFNTKFKDKTLKDLMCRAAMESKVKKFISHMDTIVRINAEARNWLEQIPLEKWALSYDGGQRYGIMTTNMSEVFNGVLKDARNLPITPLVQLTFYRVNSYFTVRREHGASRLASGEEFTPHIDAKIKAKVVKAGAHEVLLYDHVAGRFHVKTRHSVGSSNRKPRTYHVTLQTGSCTCNKTLLLGFPCSHILVVCHCRAIDFRQFVQDSMKRLTSGQPKSSRLHNEMDARETRTPQTCGLCKQSDMDTPLFRARPDPEDTSVLTLQHRHRSSTIRVDPDMGSVLTCRRRMLREWVLDDRVRPYIIQSGFYVFHRVGHVKVDWPLITALDIVRVHGHPVTGSTDIDWHALCEELLGVRPTETDIRGASLTVRFITTHFSRLPPGVVDEVTLQRHAKTYLLLLVSGSLFTDKKRVYIQLAILPMLRDFGETAQYSWGSATLAHLYRELCRASLDSAESIAGPLHLLQLWLWERLHVGCPSRSLPHAPVPIDERFPPDALGSRWRVPLSHTDAPHHVLVTYRDEFDRQRSDQFGLIQGIPSTPPIDSDLHSIDRRGRPQFDWRLYHEHYVAFWEARGDHIVNAEPIGPHMDYHAPYMTWYRRITRRFITPMSDVGPMRYQAYWFIETMTSIISRGGHALEDSDTDACRTGIVDIIRMATDVMCIIREDYRLPHVEHGGDRSPAQSTVARPPLVQVQSPISLDVPSVQHPTSSDPPSAQSLTSSNPPLVQPPTSLDLPPSQPPTSSDPPLVQIETSTQLNLPPVIPRGRRGLRRPRLLPPPPPLFPALAPSQTDVLHVSHAVLATVREGRPKRKRVPVTHRFSPCGGM</sequence>
<evidence type="ECO:0000256" key="1">
    <source>
        <dbReference type="ARBA" id="ARBA00022723"/>
    </source>
</evidence>